<name>A0A547P754_9SPHN</name>
<accession>A0A547P754</accession>
<keyword evidence="2" id="KW-1185">Reference proteome</keyword>
<sequence>MLFASGKRPNPASIREFAEAQRTTSLTFDPFADRSLQLIAAEGEKIGQDRATPADKDQSVWVELLRDALTFDLLGLAPGPMPILPAIEYRYDFDQSPNSLRLEGLHLLPGKHLAGGANSIPVMRAMIGLACDFIHHFSELVAVAWAPAKSVIGRRYFESVGSAWLDGGAFPALGLTSFRSTVDGALQTVGLEFWIGQELRIEPPLSNNKVEATRLGVRLVNQLVLIGGLDKSERLTAPDGSRLIMGPSRNGKFVRVARE</sequence>
<dbReference type="OrthoDB" id="7427292at2"/>
<evidence type="ECO:0000313" key="1">
    <source>
        <dbReference type="EMBL" id="TRD09965.1"/>
    </source>
</evidence>
<dbReference type="EMBL" id="VHJK01000002">
    <property type="protein sequence ID" value="TRD09965.1"/>
    <property type="molecule type" value="Genomic_DNA"/>
</dbReference>
<dbReference type="RefSeq" id="WP_142789255.1">
    <property type="nucleotide sequence ID" value="NZ_VHJK01000002.1"/>
</dbReference>
<reference evidence="1 2" key="1">
    <citation type="submission" date="2019-06" db="EMBL/GenBank/DDBJ databases">
        <title>Erythrobacter insulae sp. nov., isolated from a tidal flat.</title>
        <authorList>
            <person name="Yoon J.-H."/>
        </authorList>
    </citation>
    <scope>NUCLEOTIDE SEQUENCE [LARGE SCALE GENOMIC DNA]</scope>
    <source>
        <strain evidence="1 2">JBTF-M21</strain>
    </source>
</reference>
<comment type="caution">
    <text evidence="1">The sequence shown here is derived from an EMBL/GenBank/DDBJ whole genome shotgun (WGS) entry which is preliminary data.</text>
</comment>
<evidence type="ECO:0008006" key="3">
    <source>
        <dbReference type="Google" id="ProtNLM"/>
    </source>
</evidence>
<dbReference type="AlphaFoldDB" id="A0A547P754"/>
<proteinExistence type="predicted"/>
<dbReference type="Proteomes" id="UP000316343">
    <property type="component" value="Unassembled WGS sequence"/>
</dbReference>
<organism evidence="1 2">
    <name type="scientific">Erythrobacter insulae</name>
    <dbReference type="NCBI Taxonomy" id="2584124"/>
    <lineage>
        <taxon>Bacteria</taxon>
        <taxon>Pseudomonadati</taxon>
        <taxon>Pseudomonadota</taxon>
        <taxon>Alphaproteobacteria</taxon>
        <taxon>Sphingomonadales</taxon>
        <taxon>Erythrobacteraceae</taxon>
        <taxon>Erythrobacter/Porphyrobacter group</taxon>
        <taxon>Erythrobacter</taxon>
    </lineage>
</organism>
<protein>
    <recommendedName>
        <fullName evidence="3">DUF4261 domain-containing protein</fullName>
    </recommendedName>
</protein>
<evidence type="ECO:0000313" key="2">
    <source>
        <dbReference type="Proteomes" id="UP000316343"/>
    </source>
</evidence>
<gene>
    <name evidence="1" type="ORF">FGU71_13250</name>
</gene>